<evidence type="ECO:0000313" key="9">
    <source>
        <dbReference type="Proteomes" id="UP000515369"/>
    </source>
</evidence>
<dbReference type="Proteomes" id="UP000515369">
    <property type="component" value="Chromosome"/>
</dbReference>
<keyword evidence="3 6" id="KW-0658">Purine biosynthesis</keyword>
<dbReference type="GO" id="GO:0005829">
    <property type="term" value="C:cytosol"/>
    <property type="evidence" value="ECO:0007669"/>
    <property type="project" value="TreeGrafter"/>
</dbReference>
<dbReference type="HAMAP" id="MF_01930">
    <property type="entry name" value="PurN"/>
    <property type="match status" value="1"/>
</dbReference>
<comment type="similarity">
    <text evidence="4 6">Belongs to the GART family.</text>
</comment>
<dbReference type="Pfam" id="PF00551">
    <property type="entry name" value="Formyl_trans_N"/>
    <property type="match status" value="1"/>
</dbReference>
<feature type="binding site" evidence="6">
    <location>
        <position position="102"/>
    </location>
    <ligand>
        <name>(6R)-10-formyltetrahydrofolate</name>
        <dbReference type="ChEBI" id="CHEBI:195366"/>
    </ligand>
</feature>
<sequence length="190" mass="21095">MKRIVLFASGSGSNAEKIADYFVGNADVEVSLIVSNNPKAGVIERARRLHIPVLLFDRKTFYDTNRITQLLLNQNVDLIVLAGFMWLMPADLVRAFPNKIVNIHPALLPKFGGKGMYGHFVHEAVVAAGETESGITIHYVNEHYDEGQIIFQAHCLVVPTDTPDDVAKKVQVLEHEHYPRIVAEVLAGLI</sequence>
<dbReference type="AlphaFoldDB" id="A0A7G5GSE4"/>
<dbReference type="EC" id="2.1.2.2" evidence="6"/>
<dbReference type="InterPro" id="IPR036477">
    <property type="entry name" value="Formyl_transf_N_sf"/>
</dbReference>
<dbReference type="SUPFAM" id="SSF53328">
    <property type="entry name" value="Formyltransferase"/>
    <property type="match status" value="1"/>
</dbReference>
<dbReference type="InterPro" id="IPR004607">
    <property type="entry name" value="GART"/>
</dbReference>
<dbReference type="GO" id="GO:0006189">
    <property type="term" value="P:'de novo' IMP biosynthetic process"/>
    <property type="evidence" value="ECO:0007669"/>
    <property type="project" value="UniProtKB-UniRule"/>
</dbReference>
<comment type="pathway">
    <text evidence="1 6">Purine metabolism; IMP biosynthesis via de novo pathway; N(2)-formyl-N(1)-(5-phospho-D-ribosyl)glycinamide from N(1)-(5-phospho-D-ribosyl)glycinamide (10-formyl THF route): step 1/1.</text>
</comment>
<accession>A0A7G5GSE4</accession>
<evidence type="ECO:0000313" key="8">
    <source>
        <dbReference type="EMBL" id="QMW01786.1"/>
    </source>
</evidence>
<dbReference type="UniPathway" id="UPA00074">
    <property type="reaction ID" value="UER00126"/>
</dbReference>
<dbReference type="InterPro" id="IPR001555">
    <property type="entry name" value="GART_AS"/>
</dbReference>
<evidence type="ECO:0000256" key="6">
    <source>
        <dbReference type="HAMAP-Rule" id="MF_01930"/>
    </source>
</evidence>
<comment type="catalytic activity">
    <reaction evidence="5 6">
        <text>N(1)-(5-phospho-beta-D-ribosyl)glycinamide + (6R)-10-formyltetrahydrofolate = N(2)-formyl-N(1)-(5-phospho-beta-D-ribosyl)glycinamide + (6S)-5,6,7,8-tetrahydrofolate + H(+)</text>
        <dbReference type="Rhea" id="RHEA:15053"/>
        <dbReference type="ChEBI" id="CHEBI:15378"/>
        <dbReference type="ChEBI" id="CHEBI:57453"/>
        <dbReference type="ChEBI" id="CHEBI:143788"/>
        <dbReference type="ChEBI" id="CHEBI:147286"/>
        <dbReference type="ChEBI" id="CHEBI:195366"/>
        <dbReference type="EC" id="2.1.2.2"/>
    </reaction>
</comment>
<dbReference type="PANTHER" id="PTHR43369">
    <property type="entry name" value="PHOSPHORIBOSYLGLYCINAMIDE FORMYLTRANSFERASE"/>
    <property type="match status" value="1"/>
</dbReference>
<keyword evidence="9" id="KW-1185">Reference proteome</keyword>
<dbReference type="KEGG" id="sfol:H3H32_28145"/>
<keyword evidence="2 6" id="KW-0808">Transferase</keyword>
<dbReference type="PANTHER" id="PTHR43369:SF2">
    <property type="entry name" value="PHOSPHORIBOSYLGLYCINAMIDE FORMYLTRANSFERASE"/>
    <property type="match status" value="1"/>
</dbReference>
<dbReference type="NCBIfam" id="TIGR00639">
    <property type="entry name" value="PurN"/>
    <property type="match status" value="1"/>
</dbReference>
<protein>
    <recommendedName>
        <fullName evidence="6">Phosphoribosylglycinamide formyltransferase</fullName>
        <ecNumber evidence="6">2.1.2.2</ecNumber>
    </recommendedName>
    <alternativeName>
        <fullName evidence="6">5'-phosphoribosylglycinamide transformylase</fullName>
    </alternativeName>
    <alternativeName>
        <fullName evidence="6">GAR transformylase</fullName>
        <shortName evidence="6">GART</shortName>
    </alternativeName>
</protein>
<dbReference type="PROSITE" id="PS00373">
    <property type="entry name" value="GART"/>
    <property type="match status" value="1"/>
</dbReference>
<comment type="caution">
    <text evidence="6">Lacks conserved residue(s) required for the propagation of feature annotation.</text>
</comment>
<evidence type="ECO:0000256" key="5">
    <source>
        <dbReference type="ARBA" id="ARBA00047664"/>
    </source>
</evidence>
<comment type="function">
    <text evidence="6">Catalyzes the transfer of a formyl group from 10-formyltetrahydrofolate to 5-phospho-ribosyl-glycinamide (GAR), producing 5-phospho-ribosyl-N-formylglycinamide (FGAR) and tetrahydrofolate.</text>
</comment>
<feature type="active site" description="Proton donor" evidence="6">
    <location>
        <position position="104"/>
    </location>
</feature>
<feature type="domain" description="Formyl transferase N-terminal" evidence="7">
    <location>
        <begin position="2"/>
        <end position="181"/>
    </location>
</feature>
<evidence type="ECO:0000256" key="3">
    <source>
        <dbReference type="ARBA" id="ARBA00022755"/>
    </source>
</evidence>
<evidence type="ECO:0000259" key="7">
    <source>
        <dbReference type="Pfam" id="PF00551"/>
    </source>
</evidence>
<dbReference type="RefSeq" id="WP_182459064.1">
    <property type="nucleotide sequence ID" value="NZ_CP059732.1"/>
</dbReference>
<dbReference type="Gene3D" id="3.40.50.170">
    <property type="entry name" value="Formyl transferase, N-terminal domain"/>
    <property type="match status" value="1"/>
</dbReference>
<dbReference type="EMBL" id="CP059732">
    <property type="protein sequence ID" value="QMW01786.1"/>
    <property type="molecule type" value="Genomic_DNA"/>
</dbReference>
<feature type="binding site" evidence="6">
    <location>
        <begin position="12"/>
        <end position="14"/>
    </location>
    <ligand>
        <name>N(1)-(5-phospho-beta-D-ribosyl)glycinamide</name>
        <dbReference type="ChEBI" id="CHEBI:143788"/>
    </ligand>
</feature>
<proteinExistence type="inferred from homology"/>
<organism evidence="8 9">
    <name type="scientific">Spirosoma foliorum</name>
    <dbReference type="NCBI Taxonomy" id="2710596"/>
    <lineage>
        <taxon>Bacteria</taxon>
        <taxon>Pseudomonadati</taxon>
        <taxon>Bacteroidota</taxon>
        <taxon>Cytophagia</taxon>
        <taxon>Cytophagales</taxon>
        <taxon>Cytophagaceae</taxon>
        <taxon>Spirosoma</taxon>
    </lineage>
</organism>
<dbReference type="CDD" id="cd08645">
    <property type="entry name" value="FMT_core_GART"/>
    <property type="match status" value="1"/>
</dbReference>
<gene>
    <name evidence="6 8" type="primary">purN</name>
    <name evidence="8" type="ORF">H3H32_28145</name>
</gene>
<name>A0A7G5GSE4_9BACT</name>
<reference evidence="8 9" key="1">
    <citation type="submission" date="2020-07" db="EMBL/GenBank/DDBJ databases">
        <title>Spirosoma foliorum sp. nov., isolated from the leaves on the Nejang mountain Korea, Republic of.</title>
        <authorList>
            <person name="Ho H."/>
            <person name="Lee Y.-J."/>
            <person name="Nurcahyanto D.-A."/>
            <person name="Kim S.-G."/>
        </authorList>
    </citation>
    <scope>NUCLEOTIDE SEQUENCE [LARGE SCALE GENOMIC DNA]</scope>
    <source>
        <strain evidence="8 9">PL0136</strain>
    </source>
</reference>
<evidence type="ECO:0000256" key="4">
    <source>
        <dbReference type="ARBA" id="ARBA00038440"/>
    </source>
</evidence>
<evidence type="ECO:0000256" key="1">
    <source>
        <dbReference type="ARBA" id="ARBA00005054"/>
    </source>
</evidence>
<dbReference type="InterPro" id="IPR002376">
    <property type="entry name" value="Formyl_transf_N"/>
</dbReference>
<dbReference type="GO" id="GO:0004644">
    <property type="term" value="F:phosphoribosylglycinamide formyltransferase activity"/>
    <property type="evidence" value="ECO:0007669"/>
    <property type="project" value="UniProtKB-UniRule"/>
</dbReference>
<feature type="site" description="Raises pKa of active site His" evidence="6">
    <location>
        <position position="145"/>
    </location>
</feature>
<evidence type="ECO:0000256" key="2">
    <source>
        <dbReference type="ARBA" id="ARBA00022679"/>
    </source>
</evidence>